<dbReference type="EMBL" id="CM000951">
    <property type="protein sequence ID" value="EDY54751.1"/>
    <property type="molecule type" value="Genomic_DNA"/>
</dbReference>
<dbReference type="HOGENOM" id="CLU_2572514_0_0_11"/>
<gene>
    <name evidence="1" type="ORF">SSEG_01331</name>
</gene>
<keyword evidence="2" id="KW-1185">Reference proteome</keyword>
<accession>B5HPH5</accession>
<proteinExistence type="predicted"/>
<protein>
    <submittedName>
        <fullName evidence="1">Uncharacterized protein</fullName>
    </submittedName>
</protein>
<evidence type="ECO:0000313" key="2">
    <source>
        <dbReference type="Proteomes" id="UP000002785"/>
    </source>
</evidence>
<dbReference type="AlphaFoldDB" id="B5HPH5"/>
<reference evidence="1" key="1">
    <citation type="submission" date="2009-10" db="EMBL/GenBank/DDBJ databases">
        <title>The genome sequence of Streptomyces sviceus strain ATCC 29083.</title>
        <authorList>
            <consortium name="The Broad Institute Genome Sequencing Platform"/>
            <consortium name="Broad Institute Microbial Sequencing Center"/>
            <person name="Fischbach M."/>
            <person name="Godfrey P."/>
            <person name="Ward D."/>
            <person name="Young S."/>
            <person name="Zeng Q."/>
            <person name="Koehrsen M."/>
            <person name="Alvarado L."/>
            <person name="Berlin A.M."/>
            <person name="Bochicchio J."/>
            <person name="Borenstein D."/>
            <person name="Chapman S.B."/>
            <person name="Chen Z."/>
            <person name="Engels R."/>
            <person name="Freedman E."/>
            <person name="Gellesch M."/>
            <person name="Goldberg J."/>
            <person name="Griggs A."/>
            <person name="Gujja S."/>
            <person name="Heilman E.R."/>
            <person name="Heiman D.I."/>
            <person name="Hepburn T.A."/>
            <person name="Howarth C."/>
            <person name="Jen D."/>
            <person name="Larson L."/>
            <person name="Lewis B."/>
            <person name="Mehta T."/>
            <person name="Park D."/>
            <person name="Pearson M."/>
            <person name="Richards J."/>
            <person name="Roberts A."/>
            <person name="Saif S."/>
            <person name="Shea T.D."/>
            <person name="Shenoy N."/>
            <person name="Sisk P."/>
            <person name="Stolte C."/>
            <person name="Sykes S.N."/>
            <person name="Thomson T."/>
            <person name="Walk T."/>
            <person name="White J."/>
            <person name="Yandava C."/>
            <person name="Straight P."/>
            <person name="Clardy J."/>
            <person name="Hung D."/>
            <person name="Kolter R."/>
            <person name="Mekalanos J."/>
            <person name="Walker S."/>
            <person name="Walsh C.T."/>
            <person name="Wieland-Brown L.C."/>
            <person name="Haas B."/>
            <person name="Nusbaum C."/>
            <person name="Birren B."/>
        </authorList>
    </citation>
    <scope>NUCLEOTIDE SEQUENCE [LARGE SCALE GENOMIC DNA]</scope>
    <source>
        <strain evidence="1">ATCC 29083</strain>
    </source>
</reference>
<sequence>MPTCFCATSTPAGVDRPTRSFRAGSPREVAQIVDAAAYAQAVQDATAYYEGALVNYEMRRRMGRGAGSGGMVLGTLVDTTR</sequence>
<evidence type="ECO:0000313" key="1">
    <source>
        <dbReference type="EMBL" id="EDY54751.1"/>
    </source>
</evidence>
<dbReference type="Proteomes" id="UP000002785">
    <property type="component" value="Chromosome"/>
</dbReference>
<organism evidence="1 2">
    <name type="scientific">Streptomyces sviceus (strain ATCC 29083 / DSM 924 / JCM 4929 / NBRC 13980 / NCIMB 11184 / NRRL 5439 / UC 5370)</name>
    <dbReference type="NCBI Taxonomy" id="463191"/>
    <lineage>
        <taxon>Bacteria</taxon>
        <taxon>Bacillati</taxon>
        <taxon>Actinomycetota</taxon>
        <taxon>Actinomycetes</taxon>
        <taxon>Kitasatosporales</taxon>
        <taxon>Streptomycetaceae</taxon>
        <taxon>Streptomyces</taxon>
    </lineage>
</organism>
<name>B5HPH5_STRX2</name>